<reference evidence="2" key="1">
    <citation type="submission" date="2023-03" db="UniProtKB">
        <authorList>
            <consortium name="EnsemblPlants"/>
        </authorList>
    </citation>
    <scope>IDENTIFICATION</scope>
</reference>
<sequence>MGKEVLALPFMCRISVENIPQSLRKAKSKKEEKRKRKKKATIPSKFQNAKPPFYINNKHRSITYYSLFPLLLPLSNLFNYTLNTQKPNHSKTL</sequence>
<evidence type="ECO:0000313" key="2">
    <source>
        <dbReference type="EnsemblPlants" id="MELO3C030219.2.1"/>
    </source>
</evidence>
<accession>A0A9I9E8F9</accession>
<dbReference type="EnsemblPlants" id="MELO3C030219.2.1">
    <property type="protein sequence ID" value="MELO3C030219.2.1"/>
    <property type="gene ID" value="MELO3C030219.2"/>
</dbReference>
<protein>
    <submittedName>
        <fullName evidence="2">Uncharacterized protein</fullName>
    </submittedName>
</protein>
<dbReference type="AlphaFoldDB" id="A0A9I9E8F9"/>
<evidence type="ECO:0000256" key="1">
    <source>
        <dbReference type="SAM" id="MobiDB-lite"/>
    </source>
</evidence>
<name>A0A9I9E8F9_CUCME</name>
<organism evidence="2">
    <name type="scientific">Cucumis melo</name>
    <name type="common">Muskmelon</name>
    <dbReference type="NCBI Taxonomy" id="3656"/>
    <lineage>
        <taxon>Eukaryota</taxon>
        <taxon>Viridiplantae</taxon>
        <taxon>Streptophyta</taxon>
        <taxon>Embryophyta</taxon>
        <taxon>Tracheophyta</taxon>
        <taxon>Spermatophyta</taxon>
        <taxon>Magnoliopsida</taxon>
        <taxon>eudicotyledons</taxon>
        <taxon>Gunneridae</taxon>
        <taxon>Pentapetalae</taxon>
        <taxon>rosids</taxon>
        <taxon>fabids</taxon>
        <taxon>Cucurbitales</taxon>
        <taxon>Cucurbitaceae</taxon>
        <taxon>Benincaseae</taxon>
        <taxon>Cucumis</taxon>
    </lineage>
</organism>
<dbReference type="Gramene" id="MELO3C030219.2.1">
    <property type="protein sequence ID" value="MELO3C030219.2.1"/>
    <property type="gene ID" value="MELO3C030219.2"/>
</dbReference>
<proteinExistence type="predicted"/>
<feature type="region of interest" description="Disordered" evidence="1">
    <location>
        <begin position="23"/>
        <end position="45"/>
    </location>
</feature>
<feature type="compositionally biased region" description="Basic residues" evidence="1">
    <location>
        <begin position="24"/>
        <end position="40"/>
    </location>
</feature>